<sequence>PQVSSFDITGSLKGAKAAIYQSVNALAGAINVMRGADIQGDIISDYAQWDKNNQARLTRLTFGLQPDALGQVTAAADSGFDFTYNGNIRGKDNLALVAEGGKTTLNGEHQVYSVDIEPGAQLAGNSHYELSNAGLFTNNGLLTTGSPFGQVAIIGDYQQGPQGRLQLMFDSLGRGDQVSISGTSSLDGALTLMPVKGWYASDWQLNSASLLQLGQVSGKFDQVSVQTQSPTLSFSTAPLAAGEYQISATRGASAY</sequence>
<organism evidence="1 2">
    <name type="scientific">Serratia quinivorans</name>
    <dbReference type="NCBI Taxonomy" id="137545"/>
    <lineage>
        <taxon>Bacteria</taxon>
        <taxon>Pseudomonadati</taxon>
        <taxon>Pseudomonadota</taxon>
        <taxon>Gammaproteobacteria</taxon>
        <taxon>Enterobacterales</taxon>
        <taxon>Yersiniaceae</taxon>
        <taxon>Serratia</taxon>
    </lineage>
</organism>
<dbReference type="InterPro" id="IPR011050">
    <property type="entry name" value="Pectin_lyase_fold/virulence"/>
</dbReference>
<name>A0ABV3UPF6_9GAMM</name>
<keyword evidence="2" id="KW-1185">Reference proteome</keyword>
<accession>A0ABV3UPF6</accession>
<dbReference type="SUPFAM" id="SSF51126">
    <property type="entry name" value="Pectin lyase-like"/>
    <property type="match status" value="1"/>
</dbReference>
<evidence type="ECO:0000313" key="1">
    <source>
        <dbReference type="EMBL" id="MEX3175434.1"/>
    </source>
</evidence>
<feature type="non-terminal residue" evidence="1">
    <location>
        <position position="255"/>
    </location>
</feature>
<evidence type="ECO:0000313" key="2">
    <source>
        <dbReference type="Proteomes" id="UP001558101"/>
    </source>
</evidence>
<proteinExistence type="predicted"/>
<gene>
    <name evidence="1" type="ORF">AB4M04_25535</name>
</gene>
<dbReference type="EMBL" id="JBFQXQ010000014">
    <property type="protein sequence ID" value="MEX3175434.1"/>
    <property type="molecule type" value="Genomic_DNA"/>
</dbReference>
<reference evidence="1 2" key="1">
    <citation type="submission" date="2024-07" db="EMBL/GenBank/DDBJ databases">
        <title>Genomes of novel Serratia strains from suburban soil.</title>
        <authorList>
            <person name="Markert E.X."/>
            <person name="Severe K."/>
            <person name="Severe L."/>
            <person name="Twing K.I."/>
            <person name="Ward L.M."/>
        </authorList>
    </citation>
    <scope>NUCLEOTIDE SEQUENCE [LARGE SCALE GENOMIC DNA]</scope>
    <source>
        <strain evidence="1 2">3C-UT</strain>
    </source>
</reference>
<protein>
    <submittedName>
        <fullName evidence="1">Autotransporter outer membrane beta-barrel domain-containing protein</fullName>
    </submittedName>
</protein>
<comment type="caution">
    <text evidence="1">The sequence shown here is derived from an EMBL/GenBank/DDBJ whole genome shotgun (WGS) entry which is preliminary data.</text>
</comment>
<dbReference type="Proteomes" id="UP001558101">
    <property type="component" value="Unassembled WGS sequence"/>
</dbReference>
<feature type="non-terminal residue" evidence="1">
    <location>
        <position position="1"/>
    </location>
</feature>